<dbReference type="AlphaFoldDB" id="A0A4P6FA28"/>
<feature type="transmembrane region" description="Helical" evidence="1">
    <location>
        <begin position="15"/>
        <end position="32"/>
    </location>
</feature>
<reference evidence="2 3" key="1">
    <citation type="submission" date="2019-01" db="EMBL/GenBank/DDBJ databases">
        <title>Genome sequencing of strain FW100M-8.</title>
        <authorList>
            <person name="Heo J."/>
            <person name="Kim S.-J."/>
            <person name="Kim J.-S."/>
            <person name="Hong S.-B."/>
            <person name="Kwon S.-W."/>
        </authorList>
    </citation>
    <scope>NUCLEOTIDE SEQUENCE [LARGE SCALE GENOMIC DNA]</scope>
    <source>
        <strain evidence="2 3">FW100M-8</strain>
    </source>
</reference>
<keyword evidence="1" id="KW-0812">Transmembrane</keyword>
<dbReference type="OrthoDB" id="3723842at2"/>
<dbReference type="Proteomes" id="UP000291259">
    <property type="component" value="Chromosome"/>
</dbReference>
<dbReference type="RefSeq" id="WP_129188734.1">
    <property type="nucleotide sequence ID" value="NZ_CP035491.1"/>
</dbReference>
<keyword evidence="3" id="KW-1185">Reference proteome</keyword>
<evidence type="ECO:0000313" key="3">
    <source>
        <dbReference type="Proteomes" id="UP000291259"/>
    </source>
</evidence>
<keyword evidence="1" id="KW-0472">Membrane</keyword>
<feature type="transmembrane region" description="Helical" evidence="1">
    <location>
        <begin position="77"/>
        <end position="96"/>
    </location>
</feature>
<name>A0A4P6FA28_9MICO</name>
<dbReference type="KEGG" id="agf:ET445_03090"/>
<accession>A0A4P6FA28</accession>
<dbReference type="EMBL" id="CP035491">
    <property type="protein sequence ID" value="QAY72475.1"/>
    <property type="molecule type" value="Genomic_DNA"/>
</dbReference>
<feature type="transmembrane region" description="Helical" evidence="1">
    <location>
        <begin position="39"/>
        <end position="65"/>
    </location>
</feature>
<feature type="transmembrane region" description="Helical" evidence="1">
    <location>
        <begin position="103"/>
        <end position="122"/>
    </location>
</feature>
<evidence type="ECO:0000256" key="1">
    <source>
        <dbReference type="SAM" id="Phobius"/>
    </source>
</evidence>
<keyword evidence="1" id="KW-1133">Transmembrane helix</keyword>
<sequence length="127" mass="13778">MADLFEDLGIVDGPVPVAVLVIAGLVFVYLLGRERTWHWVFTAIVVLVVGALVGVGGLWLAIRFFGAIEEPVPDAAWGWAGASAAGILLALFNLWRSRWWRKLIAVAALPLFAIVGWLEIAADTAQR</sequence>
<gene>
    <name evidence="2" type="ORF">ET445_03090</name>
</gene>
<organism evidence="2 3">
    <name type="scientific">Agromyces protaetiae</name>
    <dbReference type="NCBI Taxonomy" id="2509455"/>
    <lineage>
        <taxon>Bacteria</taxon>
        <taxon>Bacillati</taxon>
        <taxon>Actinomycetota</taxon>
        <taxon>Actinomycetes</taxon>
        <taxon>Micrococcales</taxon>
        <taxon>Microbacteriaceae</taxon>
        <taxon>Agromyces</taxon>
    </lineage>
</organism>
<evidence type="ECO:0000313" key="2">
    <source>
        <dbReference type="EMBL" id="QAY72475.1"/>
    </source>
</evidence>
<protein>
    <submittedName>
        <fullName evidence="2">Uncharacterized protein</fullName>
    </submittedName>
</protein>
<proteinExistence type="predicted"/>